<accession>A0A2T5VG57</accession>
<evidence type="ECO:0000256" key="2">
    <source>
        <dbReference type="ARBA" id="ARBA00022475"/>
    </source>
</evidence>
<name>A0A2T5VG57_9HYPH</name>
<feature type="transmembrane region" description="Helical" evidence="6">
    <location>
        <begin position="311"/>
        <end position="333"/>
    </location>
</feature>
<evidence type="ECO:0000256" key="1">
    <source>
        <dbReference type="ARBA" id="ARBA00004651"/>
    </source>
</evidence>
<feature type="transmembrane region" description="Helical" evidence="6">
    <location>
        <begin position="134"/>
        <end position="161"/>
    </location>
</feature>
<gene>
    <name evidence="7" type="ORF">C8N35_101777</name>
</gene>
<dbReference type="AlphaFoldDB" id="A0A2T5VG57"/>
<evidence type="ECO:0000313" key="8">
    <source>
        <dbReference type="Proteomes" id="UP000244081"/>
    </source>
</evidence>
<feature type="transmembrane region" description="Helical" evidence="6">
    <location>
        <begin position="168"/>
        <end position="191"/>
    </location>
</feature>
<keyword evidence="2" id="KW-1003">Cell membrane</keyword>
<comment type="subcellular location">
    <subcellularLocation>
        <location evidence="1">Cell membrane</location>
        <topology evidence="1">Multi-pass membrane protein</topology>
    </subcellularLocation>
</comment>
<dbReference type="OrthoDB" id="7267641at2"/>
<dbReference type="RefSeq" id="WP_107988256.1">
    <property type="nucleotide sequence ID" value="NZ_QAYG01000001.1"/>
</dbReference>
<dbReference type="GO" id="GO:0005886">
    <property type="term" value="C:plasma membrane"/>
    <property type="evidence" value="ECO:0007669"/>
    <property type="project" value="UniProtKB-SubCell"/>
</dbReference>
<feature type="transmembrane region" description="Helical" evidence="6">
    <location>
        <begin position="65"/>
        <end position="88"/>
    </location>
</feature>
<feature type="transmembrane region" description="Helical" evidence="6">
    <location>
        <begin position="28"/>
        <end position="53"/>
    </location>
</feature>
<dbReference type="EMBL" id="QAYG01000001">
    <property type="protein sequence ID" value="PTW62730.1"/>
    <property type="molecule type" value="Genomic_DNA"/>
</dbReference>
<sequence>MPTEPSSTGEKLQTRAVALFRRIRRSPLVANTISYTINFGLQLVIQLGFFMLISRTLGAHGYGVFVSITSVSIIAALVIGLGSEYLLVQRVAVDPKSFPVYFGHSLVMMALTFPLVGLPTLFFLHYLLGDAIALLPLCIISLSDLLFTRLVVLSANAYMAFDKAHRQLFINVFAAASKLVFLLAASLLVTGLTVEVWAWWFFASGAVSASVAIFFVIRDLGRPVLTIVREDLKLSGLYCLEFLSIGSMKDLDKPVVVHALGAAAGGQYAAGFRIIDAASAPVRAFLYATYTRHFRYAEAGRGSSIAFGLKLLPIATGLAIPVAIVLFVGADYIPLILGADFADTPGVVRTLALYPLLMGLSGVGADILRAVGLQTIRMSLLIVTSLALIPVVWFGATTGGLVGAALMRFALQVVLIIVTWAIVLRQKNQKA</sequence>
<keyword evidence="5 6" id="KW-0472">Membrane</keyword>
<feature type="transmembrane region" description="Helical" evidence="6">
    <location>
        <begin position="402"/>
        <end position="424"/>
    </location>
</feature>
<feature type="transmembrane region" description="Helical" evidence="6">
    <location>
        <begin position="100"/>
        <end position="128"/>
    </location>
</feature>
<evidence type="ECO:0000256" key="4">
    <source>
        <dbReference type="ARBA" id="ARBA00022989"/>
    </source>
</evidence>
<dbReference type="Proteomes" id="UP000244081">
    <property type="component" value="Unassembled WGS sequence"/>
</dbReference>
<feature type="transmembrane region" description="Helical" evidence="6">
    <location>
        <begin position="353"/>
        <end position="371"/>
    </location>
</feature>
<dbReference type="PANTHER" id="PTHR30250">
    <property type="entry name" value="PST FAMILY PREDICTED COLANIC ACID TRANSPORTER"/>
    <property type="match status" value="1"/>
</dbReference>
<keyword evidence="8" id="KW-1185">Reference proteome</keyword>
<evidence type="ECO:0000256" key="3">
    <source>
        <dbReference type="ARBA" id="ARBA00022692"/>
    </source>
</evidence>
<organism evidence="7 8">
    <name type="scientific">Breoghania corrubedonensis</name>
    <dbReference type="NCBI Taxonomy" id="665038"/>
    <lineage>
        <taxon>Bacteria</taxon>
        <taxon>Pseudomonadati</taxon>
        <taxon>Pseudomonadota</taxon>
        <taxon>Alphaproteobacteria</taxon>
        <taxon>Hyphomicrobiales</taxon>
        <taxon>Stappiaceae</taxon>
        <taxon>Breoghania</taxon>
    </lineage>
</organism>
<comment type="caution">
    <text evidence="7">The sequence shown here is derived from an EMBL/GenBank/DDBJ whole genome shotgun (WGS) entry which is preliminary data.</text>
</comment>
<feature type="transmembrane region" description="Helical" evidence="6">
    <location>
        <begin position="197"/>
        <end position="217"/>
    </location>
</feature>
<keyword evidence="4 6" id="KW-1133">Transmembrane helix</keyword>
<dbReference type="InterPro" id="IPR050833">
    <property type="entry name" value="Poly_Biosynth_Transport"/>
</dbReference>
<evidence type="ECO:0000256" key="6">
    <source>
        <dbReference type="SAM" id="Phobius"/>
    </source>
</evidence>
<dbReference type="PANTHER" id="PTHR30250:SF11">
    <property type="entry name" value="O-ANTIGEN TRANSPORTER-RELATED"/>
    <property type="match status" value="1"/>
</dbReference>
<feature type="transmembrane region" description="Helical" evidence="6">
    <location>
        <begin position="378"/>
        <end position="396"/>
    </location>
</feature>
<proteinExistence type="predicted"/>
<protein>
    <submittedName>
        <fullName evidence="7">O-antigen/teichoic acid export membrane protein</fullName>
    </submittedName>
</protein>
<keyword evidence="3 6" id="KW-0812">Transmembrane</keyword>
<reference evidence="7 8" key="1">
    <citation type="submission" date="2018-04" db="EMBL/GenBank/DDBJ databases">
        <title>Genomic Encyclopedia of Archaeal and Bacterial Type Strains, Phase II (KMG-II): from individual species to whole genera.</title>
        <authorList>
            <person name="Goeker M."/>
        </authorList>
    </citation>
    <scope>NUCLEOTIDE SEQUENCE [LARGE SCALE GENOMIC DNA]</scope>
    <source>
        <strain evidence="7 8">DSM 23382</strain>
    </source>
</reference>
<evidence type="ECO:0000313" key="7">
    <source>
        <dbReference type="EMBL" id="PTW62730.1"/>
    </source>
</evidence>
<evidence type="ECO:0000256" key="5">
    <source>
        <dbReference type="ARBA" id="ARBA00023136"/>
    </source>
</evidence>